<evidence type="ECO:0000256" key="2">
    <source>
        <dbReference type="ARBA" id="ARBA00022448"/>
    </source>
</evidence>
<comment type="subcellular location">
    <subcellularLocation>
        <location evidence="1">Membrane</location>
        <topology evidence="1">Single-pass membrane protein</topology>
    </subcellularLocation>
</comment>
<proteinExistence type="predicted"/>
<keyword evidence="3" id="KW-0812">Transmembrane</keyword>
<keyword evidence="5" id="KW-1133">Transmembrane helix</keyword>
<gene>
    <name evidence="8" type="ORF">METZ01_LOCUS30656</name>
</gene>
<accession>A0A381QEQ5</accession>
<dbReference type="GO" id="GO:0015031">
    <property type="term" value="P:protein transport"/>
    <property type="evidence" value="ECO:0007669"/>
    <property type="project" value="UniProtKB-KW"/>
</dbReference>
<keyword evidence="7" id="KW-0472">Membrane</keyword>
<evidence type="ECO:0000256" key="4">
    <source>
        <dbReference type="ARBA" id="ARBA00022927"/>
    </source>
</evidence>
<name>A0A381QEQ5_9ZZZZ</name>
<dbReference type="Pfam" id="PF02416">
    <property type="entry name" value="TatA_B_E"/>
    <property type="match status" value="1"/>
</dbReference>
<keyword evidence="2" id="KW-0813">Transport</keyword>
<keyword evidence="6" id="KW-0811">Translocation</keyword>
<reference evidence="8" key="1">
    <citation type="submission" date="2018-05" db="EMBL/GenBank/DDBJ databases">
        <authorList>
            <person name="Lanie J.A."/>
            <person name="Ng W.-L."/>
            <person name="Kazmierczak K.M."/>
            <person name="Andrzejewski T.M."/>
            <person name="Davidsen T.M."/>
            <person name="Wayne K.J."/>
            <person name="Tettelin H."/>
            <person name="Glass J.I."/>
            <person name="Rusch D."/>
            <person name="Podicherti R."/>
            <person name="Tsui H.-C.T."/>
            <person name="Winkler M.E."/>
        </authorList>
    </citation>
    <scope>NUCLEOTIDE SEQUENCE</scope>
</reference>
<dbReference type="EMBL" id="UINC01001329">
    <property type="protein sequence ID" value="SUZ77802.1"/>
    <property type="molecule type" value="Genomic_DNA"/>
</dbReference>
<evidence type="ECO:0000256" key="5">
    <source>
        <dbReference type="ARBA" id="ARBA00022989"/>
    </source>
</evidence>
<keyword evidence="4" id="KW-0653">Protein transport</keyword>
<evidence type="ECO:0000256" key="6">
    <source>
        <dbReference type="ARBA" id="ARBA00023010"/>
    </source>
</evidence>
<evidence type="ECO:0000256" key="7">
    <source>
        <dbReference type="ARBA" id="ARBA00023136"/>
    </source>
</evidence>
<protein>
    <recommendedName>
        <fullName evidence="9">Twin-arginine translocase TatA/TatE family subunit</fullName>
    </recommendedName>
</protein>
<dbReference type="AlphaFoldDB" id="A0A381QEQ5"/>
<evidence type="ECO:0000313" key="8">
    <source>
        <dbReference type="EMBL" id="SUZ77802.1"/>
    </source>
</evidence>
<organism evidence="8">
    <name type="scientific">marine metagenome</name>
    <dbReference type="NCBI Taxonomy" id="408172"/>
    <lineage>
        <taxon>unclassified sequences</taxon>
        <taxon>metagenomes</taxon>
        <taxon>ecological metagenomes</taxon>
    </lineage>
</organism>
<dbReference type="PANTHER" id="PTHR42982:SF1">
    <property type="entry name" value="SEC-INDEPENDENT PROTEIN TRANSLOCASE PROTEIN TATA"/>
    <property type="match status" value="1"/>
</dbReference>
<evidence type="ECO:0008006" key="9">
    <source>
        <dbReference type="Google" id="ProtNLM"/>
    </source>
</evidence>
<evidence type="ECO:0000256" key="3">
    <source>
        <dbReference type="ARBA" id="ARBA00022692"/>
    </source>
</evidence>
<dbReference type="GO" id="GO:0016020">
    <property type="term" value="C:membrane"/>
    <property type="evidence" value="ECO:0007669"/>
    <property type="project" value="UniProtKB-ARBA"/>
</dbReference>
<dbReference type="PANTHER" id="PTHR42982">
    <property type="entry name" value="SEC-INDEPENDENT PROTEIN TRANSLOCASE PROTEIN TATA"/>
    <property type="match status" value="1"/>
</dbReference>
<evidence type="ECO:0000256" key="1">
    <source>
        <dbReference type="ARBA" id="ARBA00004167"/>
    </source>
</evidence>
<sequence>MALGTTEIVILVGIAIFLFGARRIPELARNVGRAKGEFQKGLKEASEVATMDDMDRGGMTESVASEQE</sequence>
<dbReference type="InterPro" id="IPR003369">
    <property type="entry name" value="TatA/B/E"/>
</dbReference>
<dbReference type="Gene3D" id="1.20.5.3310">
    <property type="match status" value="1"/>
</dbReference>